<organism evidence="2 3">
    <name type="scientific">Svornostia abyssi</name>
    <dbReference type="NCBI Taxonomy" id="2898438"/>
    <lineage>
        <taxon>Bacteria</taxon>
        <taxon>Bacillati</taxon>
        <taxon>Actinomycetota</taxon>
        <taxon>Thermoleophilia</taxon>
        <taxon>Solirubrobacterales</taxon>
        <taxon>Baekduiaceae</taxon>
        <taxon>Svornostia</taxon>
    </lineage>
</organism>
<keyword evidence="1" id="KW-0732">Signal</keyword>
<feature type="signal peptide" evidence="1">
    <location>
        <begin position="1"/>
        <end position="19"/>
    </location>
</feature>
<proteinExistence type="predicted"/>
<gene>
    <name evidence="2" type="ORF">LRS13_18605</name>
</gene>
<dbReference type="RefSeq" id="WP_353863204.1">
    <property type="nucleotide sequence ID" value="NZ_CP088295.1"/>
</dbReference>
<evidence type="ECO:0000313" key="3">
    <source>
        <dbReference type="Proteomes" id="UP001058860"/>
    </source>
</evidence>
<evidence type="ECO:0000256" key="1">
    <source>
        <dbReference type="SAM" id="SignalP"/>
    </source>
</evidence>
<evidence type="ECO:0000313" key="2">
    <source>
        <dbReference type="EMBL" id="UUY02680.1"/>
    </source>
</evidence>
<keyword evidence="3" id="KW-1185">Reference proteome</keyword>
<sequence>MTRTRQSAVLTLAVTTALAASAGAASQPKPISGSTTMSGAYGVSLLKPPSSIPCSALQKSQGGNGRYNVVLGAKYGSKSSQAGSVEAVLISGPGTTTPTYLKRPSNTSGWRYGNMPVSKCGGQKYTVRYLVTKKNDEGADKRFSVSFTITGS</sequence>
<dbReference type="Proteomes" id="UP001058860">
    <property type="component" value="Chromosome"/>
</dbReference>
<evidence type="ECO:0008006" key="4">
    <source>
        <dbReference type="Google" id="ProtNLM"/>
    </source>
</evidence>
<protein>
    <recommendedName>
        <fullName evidence="4">Secreted protein</fullName>
    </recommendedName>
</protein>
<dbReference type="EMBL" id="CP088295">
    <property type="protein sequence ID" value="UUY02680.1"/>
    <property type="molecule type" value="Genomic_DNA"/>
</dbReference>
<feature type="chain" id="PRO_5046289189" description="Secreted protein" evidence="1">
    <location>
        <begin position="20"/>
        <end position="152"/>
    </location>
</feature>
<name>A0ABY5PDU5_9ACTN</name>
<accession>A0ABY5PDU5</accession>
<reference evidence="3" key="1">
    <citation type="submission" date="2021-11" db="EMBL/GenBank/DDBJ databases">
        <title>Cultivation dependent microbiological survey of springs from the worlds oldest radium mine currently devoted to the extraction of radon-saturated water.</title>
        <authorList>
            <person name="Kapinusova G."/>
            <person name="Smrhova T."/>
            <person name="Strejcek M."/>
            <person name="Suman J."/>
            <person name="Jani K."/>
            <person name="Pajer P."/>
            <person name="Uhlik O."/>
        </authorList>
    </citation>
    <scope>NUCLEOTIDE SEQUENCE [LARGE SCALE GENOMIC DNA]</scope>
    <source>
        <strain evidence="3">J379</strain>
    </source>
</reference>